<proteinExistence type="predicted"/>
<evidence type="ECO:0000313" key="4">
    <source>
        <dbReference type="RefSeq" id="XP_030512573.1"/>
    </source>
</evidence>
<reference evidence="4" key="1">
    <citation type="submission" date="2025-04" db="UniProtKB">
        <authorList>
            <consortium name="RefSeq"/>
        </authorList>
    </citation>
    <scope>IDENTIFICATION</scope>
    <source>
        <tissue evidence="5">Leaf</tissue>
    </source>
</reference>
<evidence type="ECO:0000256" key="2">
    <source>
        <dbReference type="SAM" id="Phobius"/>
    </source>
</evidence>
<dbReference type="PANTHER" id="PTHR34054:SF2">
    <property type="entry name" value="EXPRESSED PROTEIN"/>
    <property type="match status" value="1"/>
</dbReference>
<dbReference type="InterPro" id="IPR045884">
    <property type="entry name" value="At5g59350-like"/>
</dbReference>
<evidence type="ECO:0000313" key="3">
    <source>
        <dbReference type="Proteomes" id="UP000827889"/>
    </source>
</evidence>
<dbReference type="GeneID" id="115726712"/>
<organism evidence="3 4">
    <name type="scientific">Rhodamnia argentea</name>
    <dbReference type="NCBI Taxonomy" id="178133"/>
    <lineage>
        <taxon>Eukaryota</taxon>
        <taxon>Viridiplantae</taxon>
        <taxon>Streptophyta</taxon>
        <taxon>Embryophyta</taxon>
        <taxon>Tracheophyta</taxon>
        <taxon>Spermatophyta</taxon>
        <taxon>Magnoliopsida</taxon>
        <taxon>eudicotyledons</taxon>
        <taxon>Gunneridae</taxon>
        <taxon>Pentapetalae</taxon>
        <taxon>rosids</taxon>
        <taxon>malvids</taxon>
        <taxon>Myrtales</taxon>
        <taxon>Myrtaceae</taxon>
        <taxon>Myrtoideae</taxon>
        <taxon>Myrteae</taxon>
        <taxon>Australasian group</taxon>
        <taxon>Rhodamnia</taxon>
    </lineage>
</organism>
<dbReference type="Proteomes" id="UP000827889">
    <property type="component" value="Chromosome 5"/>
</dbReference>
<keyword evidence="2" id="KW-1133">Transmembrane helix</keyword>
<dbReference type="RefSeq" id="XP_048135403.1">
    <property type="nucleotide sequence ID" value="XM_048279446.1"/>
</dbReference>
<gene>
    <name evidence="4 5" type="primary">LOC115726712</name>
</gene>
<feature type="region of interest" description="Disordered" evidence="1">
    <location>
        <begin position="239"/>
        <end position="263"/>
    </location>
</feature>
<feature type="compositionally biased region" description="Basic and acidic residues" evidence="1">
    <location>
        <begin position="250"/>
        <end position="263"/>
    </location>
</feature>
<feature type="transmembrane region" description="Helical" evidence="2">
    <location>
        <begin position="6"/>
        <end position="30"/>
    </location>
</feature>
<keyword evidence="2" id="KW-0812">Transmembrane</keyword>
<keyword evidence="3" id="KW-1185">Reference proteome</keyword>
<dbReference type="AlphaFoldDB" id="A0A8B8MR10"/>
<evidence type="ECO:0000256" key="1">
    <source>
        <dbReference type="SAM" id="MobiDB-lite"/>
    </source>
</evidence>
<protein>
    <submittedName>
        <fullName evidence="4 5">Uncharacterized protein LOC115726712</fullName>
    </submittedName>
</protein>
<dbReference type="PROSITE" id="PS51257">
    <property type="entry name" value="PROKAR_LIPOPROTEIN"/>
    <property type="match status" value="1"/>
</dbReference>
<evidence type="ECO:0000313" key="5">
    <source>
        <dbReference type="RefSeq" id="XP_048135403.1"/>
    </source>
</evidence>
<keyword evidence="2" id="KW-0472">Membrane</keyword>
<accession>A0A8B8MR10</accession>
<dbReference type="RefSeq" id="XP_030512573.1">
    <property type="nucleotide sequence ID" value="XM_030656713.1"/>
</dbReference>
<name>A0A8B8MR10_9MYRT</name>
<dbReference type="OrthoDB" id="1707227at2759"/>
<dbReference type="KEGG" id="rarg:115726712"/>
<sequence length="286" mass="32325">MKSLSGIGLGLSVVFGCLLLALFAEFYYLLCWKKRITNRTIEEGYNNTPTKELLHIFCCKKASSLSQTALNPQGFASSGLICDTQLNDSQNQPQQLQVHPNKDILVKPCEEESVETELMRLHKIGGPPRFLFTIVEETKEDLESEDGRSRGEKGSRGRSLSDLLFTVETPFLTPLASPSLFTPPRTSPADAYHNPHGFNPLFESSTDAEFSRIRVSPPPKFKFLRDAEEKLRKKIREDSERNVVSNGGRIHHDSQSQRVTDSKCTRDIEEDGSFFTILTDKNRREK</sequence>
<dbReference type="PANTHER" id="PTHR34054">
    <property type="entry name" value="EXPRESSED PROTEIN"/>
    <property type="match status" value="1"/>
</dbReference>